<feature type="transmembrane region" description="Helical" evidence="1">
    <location>
        <begin position="32"/>
        <end position="50"/>
    </location>
</feature>
<proteinExistence type="predicted"/>
<dbReference type="KEGG" id="lji:ELX58_07305"/>
<dbReference type="OrthoDB" id="5233at2"/>
<dbReference type="Proteomes" id="UP000294321">
    <property type="component" value="Chromosome"/>
</dbReference>
<evidence type="ECO:0000256" key="1">
    <source>
        <dbReference type="SAM" id="Phobius"/>
    </source>
</evidence>
<gene>
    <name evidence="2" type="ORF">ELX58_07305</name>
</gene>
<accession>A0A4P6ZMP1</accession>
<keyword evidence="1" id="KW-0472">Membrane</keyword>
<name>A0A4P6ZMP1_9LACO</name>
<organism evidence="2 3">
    <name type="scientific">Acetilactobacillus jinshanensis</name>
    <dbReference type="NCBI Taxonomy" id="1720083"/>
    <lineage>
        <taxon>Bacteria</taxon>
        <taxon>Bacillati</taxon>
        <taxon>Bacillota</taxon>
        <taxon>Bacilli</taxon>
        <taxon>Lactobacillales</taxon>
        <taxon>Lactobacillaceae</taxon>
        <taxon>Acetilactobacillus</taxon>
    </lineage>
</organism>
<keyword evidence="3" id="KW-1185">Reference proteome</keyword>
<reference evidence="3" key="1">
    <citation type="submission" date="2018-12" db="EMBL/GenBank/DDBJ databases">
        <title>A new species of lactobacillus.</title>
        <authorList>
            <person name="Jian Y."/>
            <person name="Xin L."/>
            <person name="Hong Z.J."/>
            <person name="Ming L.Z."/>
            <person name="Hong X.Z."/>
        </authorList>
    </citation>
    <scope>NUCLEOTIDE SEQUENCE [LARGE SCALE GENOMIC DNA]</scope>
    <source>
        <strain evidence="3">HSLZ-75</strain>
    </source>
</reference>
<keyword evidence="1" id="KW-0812">Transmembrane</keyword>
<dbReference type="AlphaFoldDB" id="A0A4P6ZMP1"/>
<sequence>MLFTKIKFTNGMFPLPENYATVKNPKTGQVKIGKVGFSFTTLFFNIWPSIFRNDWYNFFCMVALDAILAMGIAVSIHQSVVVVT</sequence>
<dbReference type="RefSeq" id="WP_133442451.1">
    <property type="nucleotide sequence ID" value="NZ_CP034726.1"/>
</dbReference>
<protein>
    <submittedName>
        <fullName evidence="2">Uncharacterized protein</fullName>
    </submittedName>
</protein>
<feature type="transmembrane region" description="Helical" evidence="1">
    <location>
        <begin position="56"/>
        <end position="76"/>
    </location>
</feature>
<evidence type="ECO:0000313" key="3">
    <source>
        <dbReference type="Proteomes" id="UP000294321"/>
    </source>
</evidence>
<dbReference type="EMBL" id="CP034726">
    <property type="protein sequence ID" value="QBP18893.1"/>
    <property type="molecule type" value="Genomic_DNA"/>
</dbReference>
<keyword evidence="1" id="KW-1133">Transmembrane helix</keyword>
<evidence type="ECO:0000313" key="2">
    <source>
        <dbReference type="EMBL" id="QBP18893.1"/>
    </source>
</evidence>